<accession>A0ABP4P2N7</accession>
<gene>
    <name evidence="1" type="ORF">GCM10009827_111030</name>
</gene>
<reference evidence="2" key="1">
    <citation type="journal article" date="2019" name="Int. J. Syst. Evol. Microbiol.">
        <title>The Global Catalogue of Microorganisms (GCM) 10K type strain sequencing project: providing services to taxonomists for standard genome sequencing and annotation.</title>
        <authorList>
            <consortium name="The Broad Institute Genomics Platform"/>
            <consortium name="The Broad Institute Genome Sequencing Center for Infectious Disease"/>
            <person name="Wu L."/>
            <person name="Ma J."/>
        </authorList>
    </citation>
    <scope>NUCLEOTIDE SEQUENCE [LARGE SCALE GENOMIC DNA]</scope>
    <source>
        <strain evidence="2">JCM 15933</strain>
    </source>
</reference>
<dbReference type="EMBL" id="BAAAQD010000045">
    <property type="protein sequence ID" value="GAA1570962.1"/>
    <property type="molecule type" value="Genomic_DNA"/>
</dbReference>
<evidence type="ECO:0008006" key="3">
    <source>
        <dbReference type="Google" id="ProtNLM"/>
    </source>
</evidence>
<dbReference type="Proteomes" id="UP001501470">
    <property type="component" value="Unassembled WGS sequence"/>
</dbReference>
<proteinExistence type="predicted"/>
<sequence length="294" mass="30940">MAIEHAPLYVAARRVLLDALDALAGHRSAVVLAGAQAIYARTGAAEIDASVAPFTSDADLALDPRLLGPDPRIDEAMTAAGFRLCGEPGIWVTQTLMGDATVEIPVDLLVPASLAGPGRRSARLPEHGRNAARRTPGLEAAVADHGVLEIASLEPHVDQRVRAVSVAGVPALFVAKAQKIAERLADARCGRPERLKPKDASDVIRLMQGAPPDMVGDRLGAIAHDPVAGASVREGVEHLRRLFGRRRSPGVDLAVAALAGAMPELSVRELAVSYVGVLLEAYSTQAPERMTRVT</sequence>
<protein>
    <recommendedName>
        <fullName evidence="3">Nucleotidyltransferase</fullName>
    </recommendedName>
</protein>
<name>A0ABP4P2N7_9ACTN</name>
<keyword evidence="2" id="KW-1185">Reference proteome</keyword>
<comment type="caution">
    <text evidence="1">The sequence shown here is derived from an EMBL/GenBank/DDBJ whole genome shotgun (WGS) entry which is preliminary data.</text>
</comment>
<organism evidence="1 2">
    <name type="scientific">Dactylosporangium maewongense</name>
    <dbReference type="NCBI Taxonomy" id="634393"/>
    <lineage>
        <taxon>Bacteria</taxon>
        <taxon>Bacillati</taxon>
        <taxon>Actinomycetota</taxon>
        <taxon>Actinomycetes</taxon>
        <taxon>Micromonosporales</taxon>
        <taxon>Micromonosporaceae</taxon>
        <taxon>Dactylosporangium</taxon>
    </lineage>
</organism>
<dbReference type="RefSeq" id="WP_344514282.1">
    <property type="nucleotide sequence ID" value="NZ_BAAAQD010000045.1"/>
</dbReference>
<evidence type="ECO:0000313" key="2">
    <source>
        <dbReference type="Proteomes" id="UP001501470"/>
    </source>
</evidence>
<evidence type="ECO:0000313" key="1">
    <source>
        <dbReference type="EMBL" id="GAA1570962.1"/>
    </source>
</evidence>